<sequence length="128" mass="15299">MKKIFVLLLLLLCFSCDQKYEYIEVVKEKSLYTGITEVLEKSETMKSKNDSTAYFRAYLRFYTSKKMYKKNKEQNGENKNFELFYSKPIKFKLLNKKGEDLAISPSYIDREQIEHRIRKIVDGMSHLQ</sequence>
<comment type="caution">
    <text evidence="1">The sequence shown here is derived from an EMBL/GenBank/DDBJ whole genome shotgun (WGS) entry which is preliminary data.</text>
</comment>
<name>A0A6N6ME73_9FLAO</name>
<keyword evidence="2" id="KW-1185">Reference proteome</keyword>
<organism evidence="1 2">
    <name type="scientific">Pseudotamlana haliotis</name>
    <dbReference type="NCBI Taxonomy" id="2614804"/>
    <lineage>
        <taxon>Bacteria</taxon>
        <taxon>Pseudomonadati</taxon>
        <taxon>Bacteroidota</taxon>
        <taxon>Flavobacteriia</taxon>
        <taxon>Flavobacteriales</taxon>
        <taxon>Flavobacteriaceae</taxon>
        <taxon>Pseudotamlana</taxon>
    </lineage>
</organism>
<gene>
    <name evidence="1" type="ORF">F6U93_07840</name>
</gene>
<evidence type="ECO:0000313" key="2">
    <source>
        <dbReference type="Proteomes" id="UP000441333"/>
    </source>
</evidence>
<evidence type="ECO:0000313" key="1">
    <source>
        <dbReference type="EMBL" id="KAB1068039.1"/>
    </source>
</evidence>
<reference evidence="1 2" key="1">
    <citation type="submission" date="2019-09" db="EMBL/GenBank/DDBJ databases">
        <authorList>
            <person name="Cao W.R."/>
        </authorList>
    </citation>
    <scope>NUCLEOTIDE SEQUENCE [LARGE SCALE GENOMIC DNA]</scope>
    <source>
        <strain evidence="1 2">B1N29</strain>
    </source>
</reference>
<dbReference type="EMBL" id="WAAT01000041">
    <property type="protein sequence ID" value="KAB1068039.1"/>
    <property type="molecule type" value="Genomic_DNA"/>
</dbReference>
<protein>
    <submittedName>
        <fullName evidence="1">Uncharacterized protein</fullName>
    </submittedName>
</protein>
<proteinExistence type="predicted"/>
<dbReference type="RefSeq" id="WP_150938540.1">
    <property type="nucleotide sequence ID" value="NZ_WAAT01000041.1"/>
</dbReference>
<dbReference type="Proteomes" id="UP000441333">
    <property type="component" value="Unassembled WGS sequence"/>
</dbReference>
<accession>A0A6N6ME73</accession>
<dbReference type="AlphaFoldDB" id="A0A6N6ME73"/>